<proteinExistence type="predicted"/>
<dbReference type="Proteomes" id="UP000018958">
    <property type="component" value="Unassembled WGS sequence"/>
</dbReference>
<evidence type="ECO:0000313" key="3">
    <source>
        <dbReference type="Proteomes" id="UP000018958"/>
    </source>
</evidence>
<organism evidence="2 3">
    <name type="scientific">Phytophthora nicotianae CJ01A1</name>
    <dbReference type="NCBI Taxonomy" id="1317063"/>
    <lineage>
        <taxon>Eukaryota</taxon>
        <taxon>Sar</taxon>
        <taxon>Stramenopiles</taxon>
        <taxon>Oomycota</taxon>
        <taxon>Peronosporomycetes</taxon>
        <taxon>Peronosporales</taxon>
        <taxon>Peronosporaceae</taxon>
        <taxon>Phytophthora</taxon>
    </lineage>
</organism>
<evidence type="ECO:0000256" key="1">
    <source>
        <dbReference type="SAM" id="Phobius"/>
    </source>
</evidence>
<dbReference type="AlphaFoldDB" id="W2VWI4"/>
<keyword evidence="1" id="KW-0812">Transmembrane</keyword>
<name>W2VWI4_PHYNI</name>
<accession>W2VWI4</accession>
<evidence type="ECO:0000313" key="2">
    <source>
        <dbReference type="EMBL" id="ETP02657.1"/>
    </source>
</evidence>
<sequence length="132" mass="14441">TSSRQEDQFRALYPSSTMRLSHILLAAVGILVATVDGLAGERNNIPAPNIQVESTTVKETNDTMAGNTTAGMTVLPSVDANDAQQGAGRSAVKEERSLRATTKFGWVKDAAKAFKKNPRGFLKFFNFFRKQY</sequence>
<keyword evidence="1" id="KW-0472">Membrane</keyword>
<gene>
    <name evidence="2" type="ORF">F441_20295</name>
</gene>
<keyword evidence="1" id="KW-1133">Transmembrane helix</keyword>
<dbReference type="EMBL" id="ANIX01004026">
    <property type="protein sequence ID" value="ETP02657.1"/>
    <property type="molecule type" value="Genomic_DNA"/>
</dbReference>
<comment type="caution">
    <text evidence="2">The sequence shown here is derived from an EMBL/GenBank/DDBJ whole genome shotgun (WGS) entry which is preliminary data.</text>
</comment>
<reference evidence="2 3" key="1">
    <citation type="submission" date="2013-11" db="EMBL/GenBank/DDBJ databases">
        <title>The Genome Sequence of Phytophthora parasitica CJ01A1.</title>
        <authorList>
            <consortium name="The Broad Institute Genomics Platform"/>
            <person name="Russ C."/>
            <person name="Tyler B."/>
            <person name="Panabieres F."/>
            <person name="Shan W."/>
            <person name="Tripathy S."/>
            <person name="Grunwald N."/>
            <person name="Machado M."/>
            <person name="Johnson C.S."/>
            <person name="Walker B."/>
            <person name="Young S.K."/>
            <person name="Zeng Q."/>
            <person name="Gargeya S."/>
            <person name="Fitzgerald M."/>
            <person name="Haas B."/>
            <person name="Abouelleil A."/>
            <person name="Allen A.W."/>
            <person name="Alvarado L."/>
            <person name="Arachchi H.M."/>
            <person name="Berlin A.M."/>
            <person name="Chapman S.B."/>
            <person name="Gainer-Dewar J."/>
            <person name="Goldberg J."/>
            <person name="Griggs A."/>
            <person name="Gujja S."/>
            <person name="Hansen M."/>
            <person name="Howarth C."/>
            <person name="Imamovic A."/>
            <person name="Ireland A."/>
            <person name="Larimer J."/>
            <person name="McCowan C."/>
            <person name="Murphy C."/>
            <person name="Pearson M."/>
            <person name="Poon T.W."/>
            <person name="Priest M."/>
            <person name="Roberts A."/>
            <person name="Saif S."/>
            <person name="Shea T."/>
            <person name="Sisk P."/>
            <person name="Sykes S."/>
            <person name="Wortman J."/>
            <person name="Nusbaum C."/>
            <person name="Birren B."/>
        </authorList>
    </citation>
    <scope>NUCLEOTIDE SEQUENCE [LARGE SCALE GENOMIC DNA]</scope>
    <source>
        <strain evidence="2 3">CJ01A1</strain>
    </source>
</reference>
<feature type="non-terminal residue" evidence="2">
    <location>
        <position position="1"/>
    </location>
</feature>
<feature type="transmembrane region" description="Helical" evidence="1">
    <location>
        <begin position="20"/>
        <end position="39"/>
    </location>
</feature>
<protein>
    <submittedName>
        <fullName evidence="2">Uncharacterized protein</fullName>
    </submittedName>
</protein>